<evidence type="ECO:0000313" key="2">
    <source>
        <dbReference type="EMBL" id="BAZ93036.1"/>
    </source>
</evidence>
<dbReference type="InterPro" id="IPR007844">
    <property type="entry name" value="AsmA"/>
</dbReference>
<proteinExistence type="predicted"/>
<evidence type="ECO:0000259" key="1">
    <source>
        <dbReference type="Pfam" id="PF05170"/>
    </source>
</evidence>
<feature type="domain" description="AsmA" evidence="1">
    <location>
        <begin position="4"/>
        <end position="97"/>
    </location>
</feature>
<gene>
    <name evidence="2" type="ORF">FOKN1_0634</name>
</gene>
<dbReference type="GO" id="GO:0005886">
    <property type="term" value="C:plasma membrane"/>
    <property type="evidence" value="ECO:0007669"/>
    <property type="project" value="TreeGrafter"/>
</dbReference>
<dbReference type="InterPro" id="IPR052894">
    <property type="entry name" value="AsmA-related"/>
</dbReference>
<sequence>MLGILAVVPHAINQDEIRTTLSDQLSNALDRPVEIEQISLRLLPRPSVQLNGISAELGNPPRERLEIGRLHAGFSLLPLLQGKLEIQQLSLQDVELNPQVVDSIKQMFAGLEPRDGAAAMPFRLHSAGIRNLTWRTEQRTYGPFRLDARWDSGLKPAAIILQDTRHAIRLHASPEQEQWGFTLHSDKGMFPFELPVTLDQFTLTGLYDKQQIDFEQITLKGYDSRVQASGRLQWSDGWQLSLDTRTDSLALAPLLTALGRPSLPGRIAGECAIRLQGPAAERMHEQRTYDCRLDYLNQGQEAALTFESETESGRDRFTATAANLTLPVGPALHFRNSAFKGSLAGSQLQIHSGYIQAYAGELSVSGELDWGHGWQTRFNSRMEDVQLEPLLQVFEQRIISGGLTGQCQGTVQAQAISTLLEGMEMGCDFTISQGVVYETDLERAAQLIKLKDAPPAREQQTPFDRLSGRLTASRQHYRLEDLEITSSALAASGDIAINPARELKGEISVGLEKTGKVLSVPLVVAGTTDEPTFRPTKSSMAGAGAGTLILGPGIGTAVGAKIGEAVDNLTSIFKRKD</sequence>
<organism evidence="2 3">
    <name type="scientific">Thiohalobacter thiocyanaticus</name>
    <dbReference type="NCBI Taxonomy" id="585455"/>
    <lineage>
        <taxon>Bacteria</taxon>
        <taxon>Pseudomonadati</taxon>
        <taxon>Pseudomonadota</taxon>
        <taxon>Gammaproteobacteria</taxon>
        <taxon>Thiohalobacterales</taxon>
        <taxon>Thiohalobacteraceae</taxon>
        <taxon>Thiohalobacter</taxon>
    </lineage>
</organism>
<keyword evidence="3" id="KW-1185">Reference proteome</keyword>
<name>A0A1Z4VN34_9GAMM</name>
<dbReference type="GO" id="GO:0090313">
    <property type="term" value="P:regulation of protein targeting to membrane"/>
    <property type="evidence" value="ECO:0007669"/>
    <property type="project" value="TreeGrafter"/>
</dbReference>
<dbReference type="Proteomes" id="UP000218765">
    <property type="component" value="Chromosome"/>
</dbReference>
<evidence type="ECO:0000313" key="3">
    <source>
        <dbReference type="Proteomes" id="UP000218765"/>
    </source>
</evidence>
<dbReference type="PANTHER" id="PTHR30441">
    <property type="entry name" value="DUF748 DOMAIN-CONTAINING PROTEIN"/>
    <property type="match status" value="1"/>
</dbReference>
<dbReference type="Pfam" id="PF05170">
    <property type="entry name" value="AsmA"/>
    <property type="match status" value="1"/>
</dbReference>
<dbReference type="PANTHER" id="PTHR30441:SF8">
    <property type="entry name" value="DUF748 DOMAIN-CONTAINING PROTEIN"/>
    <property type="match status" value="1"/>
</dbReference>
<dbReference type="AlphaFoldDB" id="A0A1Z4VN34"/>
<dbReference type="EMBL" id="AP018052">
    <property type="protein sequence ID" value="BAZ93036.1"/>
    <property type="molecule type" value="Genomic_DNA"/>
</dbReference>
<reference evidence="2 3" key="1">
    <citation type="submission" date="2017-05" db="EMBL/GenBank/DDBJ databases">
        <title>Thiocyanate degradation by Thiohalobacter thiocyanaticus FOKN1.</title>
        <authorList>
            <person name="Oshiki M."/>
            <person name="Fukushima T."/>
            <person name="Kawano S."/>
            <person name="Nakagawa J."/>
        </authorList>
    </citation>
    <scope>NUCLEOTIDE SEQUENCE [LARGE SCALE GENOMIC DNA]</scope>
    <source>
        <strain evidence="2 3">FOKN1</strain>
    </source>
</reference>
<dbReference type="KEGG" id="ttc:FOKN1_0634"/>
<protein>
    <recommendedName>
        <fullName evidence="1">AsmA domain-containing protein</fullName>
    </recommendedName>
</protein>
<accession>A0A1Z4VN34</accession>